<keyword evidence="4" id="KW-1185">Reference proteome</keyword>
<reference evidence="3 4" key="1">
    <citation type="submission" date="2021-06" db="EMBL/GenBank/DDBJ databases">
        <authorList>
            <person name="Palmer J.M."/>
        </authorList>
    </citation>
    <scope>NUCLEOTIDE SEQUENCE [LARGE SCALE GENOMIC DNA]</scope>
    <source>
        <strain evidence="3 4">GA_2019</strain>
        <tissue evidence="3">Muscle</tissue>
    </source>
</reference>
<accession>A0ABV0MJ89</accession>
<dbReference type="EMBL" id="JAHRIO010000531">
    <property type="protein sequence ID" value="MEQ2158172.1"/>
    <property type="molecule type" value="Genomic_DNA"/>
</dbReference>
<gene>
    <name evidence="3" type="ORF">GOODEAATRI_009485</name>
</gene>
<protein>
    <submittedName>
        <fullName evidence="3">Uncharacterized protein</fullName>
    </submittedName>
</protein>
<feature type="compositionally biased region" description="Polar residues" evidence="1">
    <location>
        <begin position="1"/>
        <end position="10"/>
    </location>
</feature>
<comment type="caution">
    <text evidence="3">The sequence shown here is derived from an EMBL/GenBank/DDBJ whole genome shotgun (WGS) entry which is preliminary data.</text>
</comment>
<keyword evidence="2" id="KW-0812">Transmembrane</keyword>
<keyword evidence="2" id="KW-0472">Membrane</keyword>
<keyword evidence="2" id="KW-1133">Transmembrane helix</keyword>
<name>A0ABV0MJ89_9TELE</name>
<proteinExistence type="predicted"/>
<feature type="region of interest" description="Disordered" evidence="1">
    <location>
        <begin position="1"/>
        <end position="20"/>
    </location>
</feature>
<feature type="transmembrane region" description="Helical" evidence="2">
    <location>
        <begin position="43"/>
        <end position="63"/>
    </location>
</feature>
<evidence type="ECO:0000256" key="1">
    <source>
        <dbReference type="SAM" id="MobiDB-lite"/>
    </source>
</evidence>
<sequence>MALNPSSPCSRQVGPDATKSSCALSIPPSPGILIAVSLGPTGLLWVVTLALRLSCWLPFMVLIRCSVQTVSDHPRMENPLPDLLLHRFLLFS</sequence>
<evidence type="ECO:0000313" key="4">
    <source>
        <dbReference type="Proteomes" id="UP001476798"/>
    </source>
</evidence>
<evidence type="ECO:0000313" key="3">
    <source>
        <dbReference type="EMBL" id="MEQ2158172.1"/>
    </source>
</evidence>
<dbReference type="Proteomes" id="UP001476798">
    <property type="component" value="Unassembled WGS sequence"/>
</dbReference>
<organism evidence="3 4">
    <name type="scientific">Goodea atripinnis</name>
    <dbReference type="NCBI Taxonomy" id="208336"/>
    <lineage>
        <taxon>Eukaryota</taxon>
        <taxon>Metazoa</taxon>
        <taxon>Chordata</taxon>
        <taxon>Craniata</taxon>
        <taxon>Vertebrata</taxon>
        <taxon>Euteleostomi</taxon>
        <taxon>Actinopterygii</taxon>
        <taxon>Neopterygii</taxon>
        <taxon>Teleostei</taxon>
        <taxon>Neoteleostei</taxon>
        <taxon>Acanthomorphata</taxon>
        <taxon>Ovalentaria</taxon>
        <taxon>Atherinomorphae</taxon>
        <taxon>Cyprinodontiformes</taxon>
        <taxon>Goodeidae</taxon>
        <taxon>Goodea</taxon>
    </lineage>
</organism>
<evidence type="ECO:0000256" key="2">
    <source>
        <dbReference type="SAM" id="Phobius"/>
    </source>
</evidence>